<keyword evidence="2" id="KW-1185">Reference proteome</keyword>
<comment type="caution">
    <text evidence="1">The sequence shown here is derived from an EMBL/GenBank/DDBJ whole genome shotgun (WGS) entry which is preliminary data.</text>
</comment>
<evidence type="ECO:0000313" key="2">
    <source>
        <dbReference type="Proteomes" id="UP000244224"/>
    </source>
</evidence>
<accession>A0A2T5ZYD4</accession>
<name>A0A2T5ZYD4_9RHOB</name>
<dbReference type="Proteomes" id="UP000244224">
    <property type="component" value="Unassembled WGS sequence"/>
</dbReference>
<dbReference type="RefSeq" id="WP_108131057.1">
    <property type="nucleotide sequence ID" value="NZ_QBKP01000058.1"/>
</dbReference>
<gene>
    <name evidence="1" type="ORF">C8N34_1582</name>
</gene>
<evidence type="ECO:0000313" key="1">
    <source>
        <dbReference type="EMBL" id="PTX36567.1"/>
    </source>
</evidence>
<reference evidence="1 2" key="1">
    <citation type="submission" date="2018-04" db="EMBL/GenBank/DDBJ databases">
        <title>Genomic Encyclopedia of Archaeal and Bacterial Type Strains, Phase II (KMG-II): from individual species to whole genera.</title>
        <authorList>
            <person name="Goeker M."/>
        </authorList>
    </citation>
    <scope>NUCLEOTIDE SEQUENCE [LARGE SCALE GENOMIC DNA]</scope>
    <source>
        <strain evidence="1 2">DSM 21823</strain>
    </source>
</reference>
<dbReference type="EMBL" id="QBKP01000058">
    <property type="protein sequence ID" value="PTX36567.1"/>
    <property type="molecule type" value="Genomic_DNA"/>
</dbReference>
<protein>
    <submittedName>
        <fullName evidence="1">Uncharacterized protein</fullName>
    </submittedName>
</protein>
<sequence length="78" mass="8664">MTAQRANVTRAVDFQIADLIVTVGEIEGTVQLIWRRDGIEPGKAERTVLWNEFADPKTPAQLEAMAGHLRSIFDGGRK</sequence>
<organism evidence="1 2">
    <name type="scientific">Gemmobacter caeni</name>
    <dbReference type="NCBI Taxonomy" id="589035"/>
    <lineage>
        <taxon>Bacteria</taxon>
        <taxon>Pseudomonadati</taxon>
        <taxon>Pseudomonadota</taxon>
        <taxon>Alphaproteobacteria</taxon>
        <taxon>Rhodobacterales</taxon>
        <taxon>Paracoccaceae</taxon>
        <taxon>Gemmobacter</taxon>
    </lineage>
</organism>
<dbReference type="OrthoDB" id="9951252at2"/>
<proteinExistence type="predicted"/>
<dbReference type="AlphaFoldDB" id="A0A2T5ZYD4"/>